<evidence type="ECO:0000313" key="9">
    <source>
        <dbReference type="Ensembl" id="ENSLOCP00000017991.1"/>
    </source>
</evidence>
<dbReference type="CTD" id="561042"/>
<dbReference type="HOGENOM" id="CLU_085916_0_0_1"/>
<reference evidence="9" key="2">
    <citation type="submission" date="2025-08" db="UniProtKB">
        <authorList>
            <consortium name="Ensembl"/>
        </authorList>
    </citation>
    <scope>IDENTIFICATION</scope>
</reference>
<dbReference type="PANTHER" id="PTHR31395">
    <property type="entry name" value="SHISA"/>
    <property type="match status" value="1"/>
</dbReference>
<organism evidence="9 10">
    <name type="scientific">Lepisosteus oculatus</name>
    <name type="common">Spotted gar</name>
    <dbReference type="NCBI Taxonomy" id="7918"/>
    <lineage>
        <taxon>Eukaryota</taxon>
        <taxon>Metazoa</taxon>
        <taxon>Chordata</taxon>
        <taxon>Craniata</taxon>
        <taxon>Vertebrata</taxon>
        <taxon>Euteleostomi</taxon>
        <taxon>Actinopterygii</taxon>
        <taxon>Neopterygii</taxon>
        <taxon>Holostei</taxon>
        <taxon>Semionotiformes</taxon>
        <taxon>Lepisosteidae</taxon>
        <taxon>Lepisosteus</taxon>
    </lineage>
</organism>
<evidence type="ECO:0000256" key="5">
    <source>
        <dbReference type="SAM" id="MobiDB-lite"/>
    </source>
</evidence>
<dbReference type="OrthoDB" id="10025410at2759"/>
<dbReference type="PANTHER" id="PTHR31395:SF18">
    <property type="entry name" value="PROTEIN SHISA-2 HOMOLOG PRECURSOR"/>
    <property type="match status" value="1"/>
</dbReference>
<feature type="region of interest" description="Disordered" evidence="5">
    <location>
        <begin position="146"/>
        <end position="183"/>
    </location>
</feature>
<evidence type="ECO:0000313" key="10">
    <source>
        <dbReference type="Proteomes" id="UP000018468"/>
    </source>
</evidence>
<feature type="domain" description="Shisa N-terminal" evidence="8">
    <location>
        <begin position="30"/>
        <end position="85"/>
    </location>
</feature>
<evidence type="ECO:0000256" key="4">
    <source>
        <dbReference type="ARBA" id="ARBA00023136"/>
    </source>
</evidence>
<dbReference type="GeneTree" id="ENSGT00940000157443"/>
<keyword evidence="4 6" id="KW-0472">Membrane</keyword>
<dbReference type="OMA" id="VGICCCK"/>
<dbReference type="eggNOG" id="ENOG502RYGK">
    <property type="taxonomic scope" value="Eukaryota"/>
</dbReference>
<evidence type="ECO:0000259" key="8">
    <source>
        <dbReference type="Pfam" id="PF13908"/>
    </source>
</evidence>
<dbReference type="Proteomes" id="UP000018468">
    <property type="component" value="Linkage group LG7"/>
</dbReference>
<accession>W5NBI2</accession>
<keyword evidence="3 6" id="KW-1133">Transmembrane helix</keyword>
<feature type="compositionally biased region" description="Low complexity" evidence="5">
    <location>
        <begin position="163"/>
        <end position="181"/>
    </location>
</feature>
<dbReference type="InterPro" id="IPR026910">
    <property type="entry name" value="Shisa"/>
</dbReference>
<name>W5NBI2_LEPOC</name>
<feature type="transmembrane region" description="Helical" evidence="6">
    <location>
        <begin position="107"/>
        <end position="132"/>
    </location>
</feature>
<keyword evidence="7" id="KW-0732">Signal</keyword>
<keyword evidence="2 6" id="KW-0812">Transmembrane</keyword>
<dbReference type="InterPro" id="IPR053891">
    <property type="entry name" value="Shisa_N"/>
</dbReference>
<dbReference type="Bgee" id="ENSLOCG00000014619">
    <property type="expression patterns" value="Expressed in ovary and 2 other cell types or tissues"/>
</dbReference>
<feature type="chain" id="PRO_5004867350" evidence="7">
    <location>
        <begin position="29"/>
        <end position="280"/>
    </location>
</feature>
<evidence type="ECO:0000256" key="1">
    <source>
        <dbReference type="ARBA" id="ARBA00004370"/>
    </source>
</evidence>
<keyword evidence="10" id="KW-1185">Reference proteome</keyword>
<feature type="signal peptide" evidence="7">
    <location>
        <begin position="1"/>
        <end position="28"/>
    </location>
</feature>
<dbReference type="GO" id="GO:0016020">
    <property type="term" value="C:membrane"/>
    <property type="evidence" value="ECO:0007669"/>
    <property type="project" value="UniProtKB-SubCell"/>
</dbReference>
<protein>
    <submittedName>
        <fullName evidence="9">Shisa family member 2a</fullName>
    </submittedName>
</protein>
<dbReference type="Ensembl" id="ENSLOCT00000018023.1">
    <property type="protein sequence ID" value="ENSLOCP00000017991.1"/>
    <property type="gene ID" value="ENSLOCG00000014619.1"/>
</dbReference>
<dbReference type="GeneID" id="102697099"/>
<reference evidence="9" key="3">
    <citation type="submission" date="2025-09" db="UniProtKB">
        <authorList>
            <consortium name="Ensembl"/>
        </authorList>
    </citation>
    <scope>IDENTIFICATION</scope>
</reference>
<evidence type="ECO:0000256" key="2">
    <source>
        <dbReference type="ARBA" id="ARBA00022692"/>
    </source>
</evidence>
<dbReference type="KEGG" id="loc:102697099"/>
<evidence type="ECO:0000256" key="6">
    <source>
        <dbReference type="SAM" id="Phobius"/>
    </source>
</evidence>
<dbReference type="InParanoid" id="W5NBI2"/>
<evidence type="ECO:0000256" key="7">
    <source>
        <dbReference type="SAM" id="SignalP"/>
    </source>
</evidence>
<reference evidence="10" key="1">
    <citation type="submission" date="2011-12" db="EMBL/GenBank/DDBJ databases">
        <title>The Draft Genome of Lepisosteus oculatus.</title>
        <authorList>
            <consortium name="The Broad Institute Genome Assembly &amp; Analysis Group"/>
            <consortium name="Computational R&amp;D Group"/>
            <consortium name="and Sequencing Platform"/>
            <person name="Di Palma F."/>
            <person name="Alfoldi J."/>
            <person name="Johnson J."/>
            <person name="Berlin A."/>
            <person name="Gnerre S."/>
            <person name="Jaffe D."/>
            <person name="MacCallum I."/>
            <person name="Young S."/>
            <person name="Walker B.J."/>
            <person name="Lander E.S."/>
            <person name="Lindblad-Toh K."/>
        </authorList>
    </citation>
    <scope>NUCLEOTIDE SEQUENCE [LARGE SCALE GENOMIC DNA]</scope>
</reference>
<dbReference type="EMBL" id="AHAT01015622">
    <property type="status" value="NOT_ANNOTATED_CDS"/>
    <property type="molecule type" value="Genomic_DNA"/>
</dbReference>
<evidence type="ECO:0000256" key="3">
    <source>
        <dbReference type="ARBA" id="ARBA00022989"/>
    </source>
</evidence>
<dbReference type="Pfam" id="PF13908">
    <property type="entry name" value="Shisa_N"/>
    <property type="match status" value="1"/>
</dbReference>
<comment type="subcellular location">
    <subcellularLocation>
        <location evidence="1">Membrane</location>
    </subcellularLocation>
</comment>
<dbReference type="AlphaFoldDB" id="W5NBI2"/>
<sequence>MNAEMSASHLVCALVFLTIGLEPYGVEATGEYCHGWVDVYNVWHKGFQCPERFDGEEARFCCGTCILRYCCTAVEARLDQGACENDNFFEFESDDPASKNPPQLPTYLPFLIVASVFVSFVIIGSFIAICCCQCLRPKAEDRQNGPLPIQSRLLESGPSSDTRTPSRYSNASSSSTSRCSTGGRAPNICTVGTEATMNMYMSTANGFPGIGSQSQQYMPPTQTSSQFLQPPYLSYGMPPEHPMLMNPSYMENRTVYGHQQAHSFQQAPMHTEQLYSGVPI</sequence>
<proteinExistence type="predicted"/>